<evidence type="ECO:0000256" key="1">
    <source>
        <dbReference type="SAM" id="Phobius"/>
    </source>
</evidence>
<evidence type="ECO:0000313" key="2">
    <source>
        <dbReference type="EMBL" id="CBJ33697.1"/>
    </source>
</evidence>
<keyword evidence="3" id="KW-1185">Reference proteome</keyword>
<accession>D7G4F1</accession>
<keyword evidence="1" id="KW-0472">Membrane</keyword>
<keyword evidence="1" id="KW-0812">Transmembrane</keyword>
<sequence>MVYAAIRGRPQHRGGRGLRFLRGENNNPGSVVNSPTSWPGSDFKLEGFQAGSVYLWACGERDQDDGEAPVTVPEAVAAWVILLTQAICYARLWYVGGNEFTDSDTSSETIDYSMLAIAVSMYLLLSIAVADLCGGCALVVEGRGSGDEFVWFTGRRLFGVFLVATLLTLIGASVRVLFFSSEDNVNLVIGAAAVLFIADVDEKAHTVLKNVSGKWRLFWVLEVIGMSFVLATFSVKATGNDGRVAGREPDRAACAAWTDGDDCDIFTWPYIFLELPLTVTVCALLITSEVSEPISPIHVRRFHDRPCQWSMFSLLALCWVSMPYFWRWTIVYALVIVLFVVVVALVIACRSFRELYRAFTRGAERFSATDKRRRFYLFWAGMVVQLLWVTLDAISFSLSDDDEDDDSHFFPDSVYSPAVNAIITLDTLVLWLFIRGGFVEWD</sequence>
<dbReference type="AlphaFoldDB" id="D7G4F1"/>
<reference evidence="2 3" key="1">
    <citation type="journal article" date="2010" name="Nature">
        <title>The Ectocarpus genome and the independent evolution of multicellularity in brown algae.</title>
        <authorList>
            <person name="Cock J.M."/>
            <person name="Sterck L."/>
            <person name="Rouze P."/>
            <person name="Scornet D."/>
            <person name="Allen A.E."/>
            <person name="Amoutzias G."/>
            <person name="Anthouard V."/>
            <person name="Artiguenave F."/>
            <person name="Aury J.M."/>
            <person name="Badger J.H."/>
            <person name="Beszteri B."/>
            <person name="Billiau K."/>
            <person name="Bonnet E."/>
            <person name="Bothwell J.H."/>
            <person name="Bowler C."/>
            <person name="Boyen C."/>
            <person name="Brownlee C."/>
            <person name="Carrano C.J."/>
            <person name="Charrier B."/>
            <person name="Cho G.Y."/>
            <person name="Coelho S.M."/>
            <person name="Collen J."/>
            <person name="Corre E."/>
            <person name="Da Silva C."/>
            <person name="Delage L."/>
            <person name="Delaroque N."/>
            <person name="Dittami S.M."/>
            <person name="Doulbeau S."/>
            <person name="Elias M."/>
            <person name="Farnham G."/>
            <person name="Gachon C.M."/>
            <person name="Gschloessl B."/>
            <person name="Heesch S."/>
            <person name="Jabbari K."/>
            <person name="Jubin C."/>
            <person name="Kawai H."/>
            <person name="Kimura K."/>
            <person name="Kloareg B."/>
            <person name="Kupper F.C."/>
            <person name="Lang D."/>
            <person name="Le Bail A."/>
            <person name="Leblanc C."/>
            <person name="Lerouge P."/>
            <person name="Lohr M."/>
            <person name="Lopez P.J."/>
            <person name="Martens C."/>
            <person name="Maumus F."/>
            <person name="Michel G."/>
            <person name="Miranda-Saavedra D."/>
            <person name="Morales J."/>
            <person name="Moreau H."/>
            <person name="Motomura T."/>
            <person name="Nagasato C."/>
            <person name="Napoli C.A."/>
            <person name="Nelson D.R."/>
            <person name="Nyvall-Collen P."/>
            <person name="Peters A.F."/>
            <person name="Pommier C."/>
            <person name="Potin P."/>
            <person name="Poulain J."/>
            <person name="Quesneville H."/>
            <person name="Read B."/>
            <person name="Rensing S.A."/>
            <person name="Ritter A."/>
            <person name="Rousvoal S."/>
            <person name="Samanta M."/>
            <person name="Samson G."/>
            <person name="Schroeder D.C."/>
            <person name="Segurens B."/>
            <person name="Strittmatter M."/>
            <person name="Tonon T."/>
            <person name="Tregear J.W."/>
            <person name="Valentin K."/>
            <person name="von Dassow P."/>
            <person name="Yamagishi T."/>
            <person name="Van de Peer Y."/>
            <person name="Wincker P."/>
        </authorList>
    </citation>
    <scope>NUCLEOTIDE SEQUENCE [LARGE SCALE GENOMIC DNA]</scope>
    <source>
        <strain evidence="3">Ec32 / CCAP1310/4</strain>
    </source>
</reference>
<feature type="transmembrane region" description="Helical" evidence="1">
    <location>
        <begin position="307"/>
        <end position="326"/>
    </location>
</feature>
<dbReference type="InParanoid" id="D7G4F1"/>
<gene>
    <name evidence="2" type="ORF">Esi_0561_0007</name>
</gene>
<dbReference type="OrthoDB" id="10441565at2759"/>
<dbReference type="Proteomes" id="UP000002630">
    <property type="component" value="Unassembled WGS sequence"/>
</dbReference>
<evidence type="ECO:0000313" key="3">
    <source>
        <dbReference type="Proteomes" id="UP000002630"/>
    </source>
</evidence>
<feature type="transmembrane region" description="Helical" evidence="1">
    <location>
        <begin position="216"/>
        <end position="235"/>
    </location>
</feature>
<dbReference type="EMBL" id="FN649760">
    <property type="protein sequence ID" value="CBJ33697.1"/>
    <property type="molecule type" value="Genomic_DNA"/>
</dbReference>
<organism evidence="2 3">
    <name type="scientific">Ectocarpus siliculosus</name>
    <name type="common">Brown alga</name>
    <name type="synonym">Conferva siliculosa</name>
    <dbReference type="NCBI Taxonomy" id="2880"/>
    <lineage>
        <taxon>Eukaryota</taxon>
        <taxon>Sar</taxon>
        <taxon>Stramenopiles</taxon>
        <taxon>Ochrophyta</taxon>
        <taxon>PX clade</taxon>
        <taxon>Phaeophyceae</taxon>
        <taxon>Ectocarpales</taxon>
        <taxon>Ectocarpaceae</taxon>
        <taxon>Ectocarpus</taxon>
    </lineage>
</organism>
<protein>
    <submittedName>
        <fullName evidence="2">Uncharacterized protein</fullName>
    </submittedName>
</protein>
<feature type="transmembrane region" description="Helical" evidence="1">
    <location>
        <begin position="76"/>
        <end position="94"/>
    </location>
</feature>
<keyword evidence="1" id="KW-1133">Transmembrane helix</keyword>
<feature type="transmembrane region" description="Helical" evidence="1">
    <location>
        <begin position="160"/>
        <end position="179"/>
    </location>
</feature>
<name>D7G4F1_ECTSI</name>
<feature type="transmembrane region" description="Helical" evidence="1">
    <location>
        <begin position="375"/>
        <end position="394"/>
    </location>
</feature>
<feature type="transmembrane region" description="Helical" evidence="1">
    <location>
        <begin position="114"/>
        <end position="140"/>
    </location>
</feature>
<feature type="transmembrane region" description="Helical" evidence="1">
    <location>
        <begin position="332"/>
        <end position="352"/>
    </location>
</feature>
<feature type="transmembrane region" description="Helical" evidence="1">
    <location>
        <begin position="414"/>
        <end position="434"/>
    </location>
</feature>
<proteinExistence type="predicted"/>